<name>A0ABQ6N0P0_9STRA</name>
<dbReference type="Proteomes" id="UP001165060">
    <property type="component" value="Unassembled WGS sequence"/>
</dbReference>
<organism evidence="2 3">
    <name type="scientific">Tetraparma gracilis</name>
    <dbReference type="NCBI Taxonomy" id="2962635"/>
    <lineage>
        <taxon>Eukaryota</taxon>
        <taxon>Sar</taxon>
        <taxon>Stramenopiles</taxon>
        <taxon>Ochrophyta</taxon>
        <taxon>Bolidophyceae</taxon>
        <taxon>Parmales</taxon>
        <taxon>Triparmaceae</taxon>
        <taxon>Tetraparma</taxon>
    </lineage>
</organism>
<gene>
    <name evidence="2" type="ORF">TeGR_g2405</name>
</gene>
<reference evidence="2 3" key="1">
    <citation type="journal article" date="2023" name="Commun. Biol.">
        <title>Genome analysis of Parmales, the sister group of diatoms, reveals the evolutionary specialization of diatoms from phago-mixotrophs to photoautotrophs.</title>
        <authorList>
            <person name="Ban H."/>
            <person name="Sato S."/>
            <person name="Yoshikawa S."/>
            <person name="Yamada K."/>
            <person name="Nakamura Y."/>
            <person name="Ichinomiya M."/>
            <person name="Sato N."/>
            <person name="Blanc-Mathieu R."/>
            <person name="Endo H."/>
            <person name="Kuwata A."/>
            <person name="Ogata H."/>
        </authorList>
    </citation>
    <scope>NUCLEOTIDE SEQUENCE [LARGE SCALE GENOMIC DNA]</scope>
</reference>
<keyword evidence="3" id="KW-1185">Reference proteome</keyword>
<proteinExistence type="predicted"/>
<evidence type="ECO:0000313" key="2">
    <source>
        <dbReference type="EMBL" id="GMI37868.1"/>
    </source>
</evidence>
<evidence type="ECO:0000256" key="1">
    <source>
        <dbReference type="SAM" id="MobiDB-lite"/>
    </source>
</evidence>
<evidence type="ECO:0000313" key="3">
    <source>
        <dbReference type="Proteomes" id="UP001165060"/>
    </source>
</evidence>
<feature type="compositionally biased region" description="Polar residues" evidence="1">
    <location>
        <begin position="26"/>
        <end position="36"/>
    </location>
</feature>
<accession>A0ABQ6N0P0</accession>
<feature type="region of interest" description="Disordered" evidence="1">
    <location>
        <begin position="1"/>
        <end position="154"/>
    </location>
</feature>
<feature type="compositionally biased region" description="Low complexity" evidence="1">
    <location>
        <begin position="144"/>
        <end position="154"/>
    </location>
</feature>
<feature type="compositionally biased region" description="Low complexity" evidence="1">
    <location>
        <begin position="73"/>
        <end position="91"/>
    </location>
</feature>
<feature type="compositionally biased region" description="Pro residues" evidence="1">
    <location>
        <begin position="92"/>
        <end position="107"/>
    </location>
</feature>
<protein>
    <submittedName>
        <fullName evidence="2">Uncharacterized protein</fullName>
    </submittedName>
</protein>
<dbReference type="EMBL" id="BRYB01000796">
    <property type="protein sequence ID" value="GMI37868.1"/>
    <property type="molecule type" value="Genomic_DNA"/>
</dbReference>
<comment type="caution">
    <text evidence="2">The sequence shown here is derived from an EMBL/GenBank/DDBJ whole genome shotgun (WGS) entry which is preliminary data.</text>
</comment>
<sequence>MAENQAPKLRNQWGSPNIPSGHVASLKSQLPTSDTPRTPVRKWNGDVALLASPDKVARRKEQFNSPVPDPSRRPLSSQPPSSGGWRAAASPAPSPAPPAPCTPPSPVPDAISPAALVCSAAPEPRQVTEAELGRPLPPPPSSYPSPASAARGRSIGQMIDTAFASLAESDWSADGLGERMSMIVRSSGVVCRANSGASPQASSPKRSAVWR</sequence>